<keyword evidence="5" id="KW-1015">Disulfide bond</keyword>
<keyword evidence="7" id="KW-0732">Signal</keyword>
<dbReference type="GO" id="GO:0005615">
    <property type="term" value="C:extracellular space"/>
    <property type="evidence" value="ECO:0007669"/>
    <property type="project" value="UniProtKB-KW"/>
</dbReference>
<evidence type="ECO:0000256" key="3">
    <source>
        <dbReference type="ARBA" id="ARBA00022525"/>
    </source>
</evidence>
<keyword evidence="6" id="KW-0472">Membrane</keyword>
<dbReference type="GO" id="GO:0051607">
    <property type="term" value="P:defense response to virus"/>
    <property type="evidence" value="ECO:0007669"/>
    <property type="project" value="UniProtKB-KW"/>
</dbReference>
<feature type="signal peptide" evidence="7">
    <location>
        <begin position="1"/>
        <end position="20"/>
    </location>
</feature>
<name>A0A8K9XRQ0_ONCMY</name>
<dbReference type="InterPro" id="IPR000471">
    <property type="entry name" value="Interferon_alpha/beta/delta"/>
</dbReference>
<comment type="subcellular location">
    <subcellularLocation>
        <location evidence="1">Secreted</location>
    </subcellularLocation>
</comment>
<organism evidence="8 9">
    <name type="scientific">Oncorhynchus mykiss</name>
    <name type="common">Rainbow trout</name>
    <name type="synonym">Salmo gairdneri</name>
    <dbReference type="NCBI Taxonomy" id="8022"/>
    <lineage>
        <taxon>Eukaryota</taxon>
        <taxon>Metazoa</taxon>
        <taxon>Chordata</taxon>
        <taxon>Craniata</taxon>
        <taxon>Vertebrata</taxon>
        <taxon>Euteleostomi</taxon>
        <taxon>Actinopterygii</taxon>
        <taxon>Neopterygii</taxon>
        <taxon>Teleostei</taxon>
        <taxon>Protacanthopterygii</taxon>
        <taxon>Salmoniformes</taxon>
        <taxon>Salmonidae</taxon>
        <taxon>Salmoninae</taxon>
        <taxon>Oncorhynchus</taxon>
    </lineage>
</organism>
<reference evidence="8" key="3">
    <citation type="submission" date="2025-09" db="UniProtKB">
        <authorList>
            <consortium name="Ensembl"/>
        </authorList>
    </citation>
    <scope>IDENTIFICATION</scope>
</reference>
<dbReference type="Gene3D" id="1.20.1250.10">
    <property type="match status" value="1"/>
</dbReference>
<evidence type="ECO:0000256" key="5">
    <source>
        <dbReference type="ARBA" id="ARBA00023157"/>
    </source>
</evidence>
<protein>
    <submittedName>
        <fullName evidence="8">Uncharacterized protein</fullName>
    </submittedName>
</protein>
<keyword evidence="6" id="KW-0812">Transmembrane</keyword>
<dbReference type="GeneTree" id="ENSGT01110000267454"/>
<evidence type="ECO:0000256" key="7">
    <source>
        <dbReference type="SAM" id="SignalP"/>
    </source>
</evidence>
<keyword evidence="3" id="KW-0964">Secreted</keyword>
<feature type="chain" id="PRO_5035418257" evidence="7">
    <location>
        <begin position="21"/>
        <end position="238"/>
    </location>
</feature>
<proteinExistence type="predicted"/>
<keyword evidence="2" id="KW-0202">Cytokine</keyword>
<evidence type="ECO:0000256" key="6">
    <source>
        <dbReference type="SAM" id="Phobius"/>
    </source>
</evidence>
<dbReference type="AlphaFoldDB" id="A0A8K9XRQ0"/>
<dbReference type="InterPro" id="IPR009079">
    <property type="entry name" value="4_helix_cytokine-like_core"/>
</dbReference>
<feature type="transmembrane region" description="Helical" evidence="6">
    <location>
        <begin position="197"/>
        <end position="219"/>
    </location>
</feature>
<evidence type="ECO:0000256" key="4">
    <source>
        <dbReference type="ARBA" id="ARBA00023118"/>
    </source>
</evidence>
<evidence type="ECO:0000313" key="8">
    <source>
        <dbReference type="Ensembl" id="ENSOMYP00000136944.1"/>
    </source>
</evidence>
<dbReference type="Pfam" id="PF00143">
    <property type="entry name" value="Interferon"/>
    <property type="match status" value="1"/>
</dbReference>
<dbReference type="Ensembl" id="ENSOMYT00000131560.1">
    <property type="protein sequence ID" value="ENSOMYP00000136944.1"/>
    <property type="gene ID" value="ENSOMYG00000070756.1"/>
</dbReference>
<dbReference type="Proteomes" id="UP000694395">
    <property type="component" value="Chromosome 13"/>
</dbReference>
<dbReference type="SUPFAM" id="SSF47266">
    <property type="entry name" value="4-helical cytokines"/>
    <property type="match status" value="1"/>
</dbReference>
<keyword evidence="4" id="KW-0051">Antiviral defense</keyword>
<reference evidence="8" key="1">
    <citation type="submission" date="2020-07" db="EMBL/GenBank/DDBJ databases">
        <title>A long reads based de novo assembly of the rainbow trout Arlee double haploid line genome.</title>
        <authorList>
            <person name="Gao G."/>
            <person name="Palti Y."/>
        </authorList>
    </citation>
    <scope>NUCLEOTIDE SEQUENCE [LARGE SCALE GENOMIC DNA]</scope>
</reference>
<dbReference type="GO" id="GO:0005125">
    <property type="term" value="F:cytokine activity"/>
    <property type="evidence" value="ECO:0007669"/>
    <property type="project" value="UniProtKB-KW"/>
</dbReference>
<reference evidence="8" key="2">
    <citation type="submission" date="2025-08" db="UniProtKB">
        <authorList>
            <consortium name="Ensembl"/>
        </authorList>
    </citation>
    <scope>IDENTIFICATION</scope>
</reference>
<evidence type="ECO:0000256" key="2">
    <source>
        <dbReference type="ARBA" id="ARBA00022514"/>
    </source>
</evidence>
<accession>A0A8K9XRQ0</accession>
<keyword evidence="6" id="KW-1133">Transmembrane helix</keyword>
<dbReference type="GO" id="GO:0005126">
    <property type="term" value="F:cytokine receptor binding"/>
    <property type="evidence" value="ECO:0007669"/>
    <property type="project" value="InterPro"/>
</dbReference>
<sequence>MAIQTITWMSAFLCLAQVFSMPMPCQLQGQLVRTTPQPTERHGRSFSSGVPAGDCIIGIIATGKGKRAYSSVLHSMKEYLQPLGLESRTLYTAIYVNLYYCCCPFQLSSSGAKAIYETLKNIDTLFGTDELPTMWDQQKLEYFQNIIYRQIEESECMSSVDTSDYPIRAEGLKTYFGNIAAVLKEKVGYRLKTNRHVVFIISLHRTILPYIALTVYFYFHRISVTAPGKWFEKNSCKH</sequence>
<keyword evidence="9" id="KW-1185">Reference proteome</keyword>
<evidence type="ECO:0000256" key="1">
    <source>
        <dbReference type="ARBA" id="ARBA00004613"/>
    </source>
</evidence>
<evidence type="ECO:0000313" key="9">
    <source>
        <dbReference type="Proteomes" id="UP000694395"/>
    </source>
</evidence>